<feature type="region of interest" description="Disordered" evidence="1">
    <location>
        <begin position="129"/>
        <end position="155"/>
    </location>
</feature>
<evidence type="ECO:0000256" key="1">
    <source>
        <dbReference type="SAM" id="MobiDB-lite"/>
    </source>
</evidence>
<organism evidence="2 3">
    <name type="scientific">Deinandra increscens subsp. villosa</name>
    <dbReference type="NCBI Taxonomy" id="3103831"/>
    <lineage>
        <taxon>Eukaryota</taxon>
        <taxon>Viridiplantae</taxon>
        <taxon>Streptophyta</taxon>
        <taxon>Embryophyta</taxon>
        <taxon>Tracheophyta</taxon>
        <taxon>Spermatophyta</taxon>
        <taxon>Magnoliopsida</taxon>
        <taxon>eudicotyledons</taxon>
        <taxon>Gunneridae</taxon>
        <taxon>Pentapetalae</taxon>
        <taxon>asterids</taxon>
        <taxon>campanulids</taxon>
        <taxon>Asterales</taxon>
        <taxon>Asteraceae</taxon>
        <taxon>Asteroideae</taxon>
        <taxon>Heliantheae alliance</taxon>
        <taxon>Madieae</taxon>
        <taxon>Madiinae</taxon>
        <taxon>Deinandra</taxon>
    </lineage>
</organism>
<feature type="compositionally biased region" description="Basic and acidic residues" evidence="1">
    <location>
        <begin position="529"/>
        <end position="541"/>
    </location>
</feature>
<dbReference type="PANTHER" id="PTHR34835:SF90">
    <property type="entry name" value="AMINOTRANSFERASE-LIKE PLANT MOBILE DOMAIN-CONTAINING PROTEIN"/>
    <property type="match status" value="1"/>
</dbReference>
<sequence length="565" mass="64035">MGNKGEGKNSKLKLPSTEKGSNDNVLIGETAEFIAKRDAARKKIMGNIQGEGKVDSGIGADGLNDLQKVKKKRARVGKNKDAKIGESVRKSLRKRPLSRTREEDKANDVDEEVVIEDVETISKKRRKYEMKNSTRRKSTRKGNMFGCEGVRMGPSVQAHTPTVKVTKGGKGKVEKKDEEETVKTVQDLPEGGIDISSLPKPKKQSEMFKEWKNRYPTTAFPPSTVVSWIEENNYENWMFFVLDFLLLFVTTMIEAWKNGSCKMSLLSCLDDERDVKEYDWCGYILNRIKVCKKEWIRDDKDCPFIGPLTILTLIYVDSTDCDGFNYERKGNALEFWTTRKLKEREEMELRNGGFGQGEIKQMVIDLTNYEDERHEVKIVKEKQAKIDADLFDYFDHSNLKGQLFLLESVMGFIKKDKEYLERALRRAIAQFPNKKKVQLFVAEYKKTFINCVDLEVGDDESDEDEEEDGPEVEDGSEEEGCLAHEDDDGLDDDDEEETVSEHDVNDDGTCVDGSGSDDDNGDDEDDDGASVRDLEADRGEDAGVQDGCNDRGNHESAEQRAEEVG</sequence>
<reference evidence="2 3" key="1">
    <citation type="submission" date="2024-04" db="EMBL/GenBank/DDBJ databases">
        <title>The reference genome of an endangered Asteraceae, Deinandra increscens subsp. villosa, native to the Central Coast of California.</title>
        <authorList>
            <person name="Guilliams M."/>
            <person name="Hasenstab-Lehman K."/>
            <person name="Meyer R."/>
            <person name="Mcevoy S."/>
        </authorList>
    </citation>
    <scope>NUCLEOTIDE SEQUENCE [LARGE SCALE GENOMIC DNA]</scope>
    <source>
        <tissue evidence="2">Leaf</tissue>
    </source>
</reference>
<protein>
    <submittedName>
        <fullName evidence="2">Uncharacterized protein</fullName>
    </submittedName>
</protein>
<feature type="compositionally biased region" description="Basic and acidic residues" evidence="1">
    <location>
        <begin position="548"/>
        <end position="565"/>
    </location>
</feature>
<proteinExistence type="predicted"/>
<feature type="compositionally biased region" description="Basic and acidic residues" evidence="1">
    <location>
        <begin position="78"/>
        <end position="89"/>
    </location>
</feature>
<evidence type="ECO:0000313" key="2">
    <source>
        <dbReference type="EMBL" id="KAK9058052.1"/>
    </source>
</evidence>
<feature type="compositionally biased region" description="Acidic residues" evidence="1">
    <location>
        <begin position="515"/>
        <end position="528"/>
    </location>
</feature>
<gene>
    <name evidence="2" type="ORF">SSX86_022892</name>
</gene>
<evidence type="ECO:0000313" key="3">
    <source>
        <dbReference type="Proteomes" id="UP001408789"/>
    </source>
</evidence>
<feature type="compositionally biased region" description="Acidic residues" evidence="1">
    <location>
        <begin position="455"/>
        <end position="498"/>
    </location>
</feature>
<dbReference type="EMBL" id="JBCNJP010000023">
    <property type="protein sequence ID" value="KAK9058052.1"/>
    <property type="molecule type" value="Genomic_DNA"/>
</dbReference>
<keyword evidence="3" id="KW-1185">Reference proteome</keyword>
<feature type="region of interest" description="Disordered" evidence="1">
    <location>
        <begin position="69"/>
        <end position="108"/>
    </location>
</feature>
<name>A0AAP0CPT1_9ASTR</name>
<feature type="compositionally biased region" description="Basic residues" evidence="1">
    <location>
        <begin position="129"/>
        <end position="140"/>
    </location>
</feature>
<dbReference type="Proteomes" id="UP001408789">
    <property type="component" value="Unassembled WGS sequence"/>
</dbReference>
<dbReference type="PANTHER" id="PTHR34835">
    <property type="entry name" value="OS07G0283600 PROTEIN-RELATED"/>
    <property type="match status" value="1"/>
</dbReference>
<dbReference type="AlphaFoldDB" id="A0AAP0CPT1"/>
<feature type="compositionally biased region" description="Basic and acidic residues" evidence="1">
    <location>
        <begin position="99"/>
        <end position="108"/>
    </location>
</feature>
<feature type="region of interest" description="Disordered" evidence="1">
    <location>
        <begin position="1"/>
        <end position="25"/>
    </location>
</feature>
<comment type="caution">
    <text evidence="2">The sequence shown here is derived from an EMBL/GenBank/DDBJ whole genome shotgun (WGS) entry which is preliminary data.</text>
</comment>
<feature type="region of interest" description="Disordered" evidence="1">
    <location>
        <begin position="455"/>
        <end position="565"/>
    </location>
</feature>
<accession>A0AAP0CPT1</accession>